<proteinExistence type="predicted"/>
<name>R7TDQ5_CAPTE</name>
<dbReference type="EMBL" id="AMQN01013595">
    <property type="status" value="NOT_ANNOTATED_CDS"/>
    <property type="molecule type" value="Genomic_DNA"/>
</dbReference>
<dbReference type="EnsemblMetazoa" id="CapteT194141">
    <property type="protein sequence ID" value="CapteP194141"/>
    <property type="gene ID" value="CapteG194141"/>
</dbReference>
<reference evidence="2" key="3">
    <citation type="submission" date="2015-06" db="UniProtKB">
        <authorList>
            <consortium name="EnsemblMetazoa"/>
        </authorList>
    </citation>
    <scope>IDENTIFICATION</scope>
</reference>
<sequence length="140" mass="16066">MCRSPQPTLPFKDPSFNPHTKCASIEQFYYFPQHHLSNWDGFLTYPCSQMQGHCDYSELVAEDAREEENVYSEVCNTGEAVLSRPKVKVQAADENHDYLDGEAVLSRPKVKVQAADENHEYLDVSVCSFFKDTLRLNIKE</sequence>
<organism evidence="1">
    <name type="scientific">Capitella teleta</name>
    <name type="common">Polychaete worm</name>
    <dbReference type="NCBI Taxonomy" id="283909"/>
    <lineage>
        <taxon>Eukaryota</taxon>
        <taxon>Metazoa</taxon>
        <taxon>Spiralia</taxon>
        <taxon>Lophotrochozoa</taxon>
        <taxon>Annelida</taxon>
        <taxon>Polychaeta</taxon>
        <taxon>Sedentaria</taxon>
        <taxon>Scolecida</taxon>
        <taxon>Capitellidae</taxon>
        <taxon>Capitella</taxon>
    </lineage>
</organism>
<evidence type="ECO:0000313" key="1">
    <source>
        <dbReference type="EMBL" id="ELT91829.1"/>
    </source>
</evidence>
<protein>
    <submittedName>
        <fullName evidence="1 2">Uncharacterized protein</fullName>
    </submittedName>
</protein>
<reference evidence="1 3" key="2">
    <citation type="journal article" date="2013" name="Nature">
        <title>Insights into bilaterian evolution from three spiralian genomes.</title>
        <authorList>
            <person name="Simakov O."/>
            <person name="Marletaz F."/>
            <person name="Cho S.J."/>
            <person name="Edsinger-Gonzales E."/>
            <person name="Havlak P."/>
            <person name="Hellsten U."/>
            <person name="Kuo D.H."/>
            <person name="Larsson T."/>
            <person name="Lv J."/>
            <person name="Arendt D."/>
            <person name="Savage R."/>
            <person name="Osoegawa K."/>
            <person name="de Jong P."/>
            <person name="Grimwood J."/>
            <person name="Chapman J.A."/>
            <person name="Shapiro H."/>
            <person name="Aerts A."/>
            <person name="Otillar R.P."/>
            <person name="Terry A.Y."/>
            <person name="Boore J.L."/>
            <person name="Grigoriev I.V."/>
            <person name="Lindberg D.R."/>
            <person name="Seaver E.C."/>
            <person name="Weisblat D.A."/>
            <person name="Putnam N.H."/>
            <person name="Rokhsar D.S."/>
        </authorList>
    </citation>
    <scope>NUCLEOTIDE SEQUENCE</scope>
    <source>
        <strain evidence="1 3">I ESC-2004</strain>
    </source>
</reference>
<accession>R7TDQ5</accession>
<reference evidence="3" key="1">
    <citation type="submission" date="2012-12" db="EMBL/GenBank/DDBJ databases">
        <authorList>
            <person name="Hellsten U."/>
            <person name="Grimwood J."/>
            <person name="Chapman J.A."/>
            <person name="Shapiro H."/>
            <person name="Aerts A."/>
            <person name="Otillar R.P."/>
            <person name="Terry A.Y."/>
            <person name="Boore J.L."/>
            <person name="Simakov O."/>
            <person name="Marletaz F."/>
            <person name="Cho S.-J."/>
            <person name="Edsinger-Gonzales E."/>
            <person name="Havlak P."/>
            <person name="Kuo D.-H."/>
            <person name="Larsson T."/>
            <person name="Lv J."/>
            <person name="Arendt D."/>
            <person name="Savage R."/>
            <person name="Osoegawa K."/>
            <person name="de Jong P."/>
            <person name="Lindberg D.R."/>
            <person name="Seaver E.C."/>
            <person name="Weisblat D.A."/>
            <person name="Putnam N.H."/>
            <person name="Grigoriev I.V."/>
            <person name="Rokhsar D.S."/>
        </authorList>
    </citation>
    <scope>NUCLEOTIDE SEQUENCE</scope>
    <source>
        <strain evidence="3">I ESC-2004</strain>
    </source>
</reference>
<keyword evidence="3" id="KW-1185">Reference proteome</keyword>
<dbReference type="HOGENOM" id="CLU_1837004_0_0_1"/>
<gene>
    <name evidence="1" type="ORF">CAPTEDRAFT_194141</name>
</gene>
<dbReference type="AlphaFoldDB" id="R7TDQ5"/>
<dbReference type="EMBL" id="KB310327">
    <property type="protein sequence ID" value="ELT91829.1"/>
    <property type="molecule type" value="Genomic_DNA"/>
</dbReference>
<evidence type="ECO:0000313" key="2">
    <source>
        <dbReference type="EnsemblMetazoa" id="CapteP194141"/>
    </source>
</evidence>
<evidence type="ECO:0000313" key="3">
    <source>
        <dbReference type="Proteomes" id="UP000014760"/>
    </source>
</evidence>
<dbReference type="Proteomes" id="UP000014760">
    <property type="component" value="Unassembled WGS sequence"/>
</dbReference>